<keyword evidence="3" id="KW-1185">Reference proteome</keyword>
<feature type="transmembrane region" description="Helical" evidence="1">
    <location>
        <begin position="6"/>
        <end position="24"/>
    </location>
</feature>
<gene>
    <name evidence="2" type="ordered locus">Hore_06290</name>
</gene>
<evidence type="ECO:0000313" key="3">
    <source>
        <dbReference type="Proteomes" id="UP000000719"/>
    </source>
</evidence>
<dbReference type="KEGG" id="hor:Hore_06290"/>
<dbReference type="Proteomes" id="UP000000719">
    <property type="component" value="Chromosome"/>
</dbReference>
<name>B8D2F9_HALOH</name>
<dbReference type="Pfam" id="PF10031">
    <property type="entry name" value="DUF2273"/>
    <property type="match status" value="1"/>
</dbReference>
<dbReference type="InterPro" id="IPR018730">
    <property type="entry name" value="DUF2273"/>
</dbReference>
<reference evidence="2 3" key="1">
    <citation type="journal article" date="2009" name="PLoS ONE">
        <title>Genome analysis of the anaerobic thermohalophilic bacterium Halothermothrix orenii.</title>
        <authorList>
            <person name="Mavromatis K."/>
            <person name="Ivanova N."/>
            <person name="Anderson I."/>
            <person name="Lykidis A."/>
            <person name="Hooper S.D."/>
            <person name="Sun H."/>
            <person name="Kunin V."/>
            <person name="Lapidus A."/>
            <person name="Hugenholtz P."/>
            <person name="Patel B."/>
            <person name="Kyrpides N.C."/>
        </authorList>
    </citation>
    <scope>NUCLEOTIDE SEQUENCE [LARGE SCALE GENOMIC DNA]</scope>
    <source>
        <strain evidence="3">H 168 / OCM 544 / DSM 9562</strain>
    </source>
</reference>
<dbReference type="STRING" id="373903.Hore_06290"/>
<organism evidence="2 3">
    <name type="scientific">Halothermothrix orenii (strain H 168 / OCM 544 / DSM 9562)</name>
    <dbReference type="NCBI Taxonomy" id="373903"/>
    <lineage>
        <taxon>Bacteria</taxon>
        <taxon>Bacillati</taxon>
        <taxon>Bacillota</taxon>
        <taxon>Clostridia</taxon>
        <taxon>Halanaerobiales</taxon>
        <taxon>Halothermotrichaceae</taxon>
        <taxon>Halothermothrix</taxon>
    </lineage>
</organism>
<accession>B8D2F9</accession>
<keyword evidence="1" id="KW-0812">Transmembrane</keyword>
<protein>
    <submittedName>
        <fullName evidence="2">Uncharacterized protein</fullName>
    </submittedName>
</protein>
<sequence>MILVLGLFKTILLFICTVLGYYIGSRWDIDGDLKKLLDRLLPPKNR</sequence>
<dbReference type="EMBL" id="CP001098">
    <property type="protein sequence ID" value="ACL69386.1"/>
    <property type="molecule type" value="Genomic_DNA"/>
</dbReference>
<keyword evidence="1" id="KW-1133">Transmembrane helix</keyword>
<proteinExistence type="predicted"/>
<dbReference type="AlphaFoldDB" id="B8D2F9"/>
<evidence type="ECO:0000256" key="1">
    <source>
        <dbReference type="SAM" id="Phobius"/>
    </source>
</evidence>
<evidence type="ECO:0000313" key="2">
    <source>
        <dbReference type="EMBL" id="ACL69386.1"/>
    </source>
</evidence>
<dbReference type="HOGENOM" id="CLU_3184391_0_0_9"/>
<keyword evidence="1" id="KW-0472">Membrane</keyword>